<name>A0A5J6LGQ7_9GAMM</name>
<dbReference type="RefSeq" id="WP_151057067.1">
    <property type="nucleotide sequence ID" value="NZ_CP044222.1"/>
</dbReference>
<reference evidence="1 2" key="1">
    <citation type="submission" date="2019-09" db="EMBL/GenBank/DDBJ databases">
        <title>Nitrincola iocasae sp. nov., a bacterium isolated from the sediment collected at a cold seep field in South China Sea.</title>
        <authorList>
            <person name="Zhang H."/>
            <person name="Wang H."/>
            <person name="Li C."/>
        </authorList>
    </citation>
    <scope>NUCLEOTIDE SEQUENCE [LARGE SCALE GENOMIC DNA]</scope>
    <source>
        <strain evidence="1 2">KXZD1103</strain>
    </source>
</reference>
<accession>A0A5J6LGQ7</accession>
<keyword evidence="2" id="KW-1185">Reference proteome</keyword>
<dbReference type="Gene3D" id="3.40.50.450">
    <property type="match status" value="1"/>
</dbReference>
<dbReference type="Proteomes" id="UP000325606">
    <property type="component" value="Chromosome"/>
</dbReference>
<dbReference type="InterPro" id="IPR051239">
    <property type="entry name" value="2'-dNMP_N-hydrolase"/>
</dbReference>
<protein>
    <submittedName>
        <fullName evidence="1">Nucleoside 2-deoxyribosyltransferase</fullName>
    </submittedName>
</protein>
<evidence type="ECO:0000313" key="2">
    <source>
        <dbReference type="Proteomes" id="UP000325606"/>
    </source>
</evidence>
<dbReference type="PANTHER" id="PTHR15364">
    <property type="entry name" value="2'-DEOXYNUCLEOSIDE 5'-PHOSPHATE N-HYDROLASE 1"/>
    <property type="match status" value="1"/>
</dbReference>
<keyword evidence="1" id="KW-0808">Transferase</keyword>
<dbReference type="AlphaFoldDB" id="A0A5J6LGQ7"/>
<dbReference type="Pfam" id="PF05014">
    <property type="entry name" value="Nuc_deoxyrib_tr"/>
    <property type="match status" value="1"/>
</dbReference>
<dbReference type="PANTHER" id="PTHR15364:SF0">
    <property type="entry name" value="2'-DEOXYNUCLEOSIDE 5'-PHOSPHATE N-HYDROLASE 1"/>
    <property type="match status" value="1"/>
</dbReference>
<organism evidence="1 2">
    <name type="scientific">Nitrincola iocasae</name>
    <dbReference type="NCBI Taxonomy" id="2614693"/>
    <lineage>
        <taxon>Bacteria</taxon>
        <taxon>Pseudomonadati</taxon>
        <taxon>Pseudomonadota</taxon>
        <taxon>Gammaproteobacteria</taxon>
        <taxon>Oceanospirillales</taxon>
        <taxon>Oceanospirillaceae</taxon>
        <taxon>Nitrincola</taxon>
    </lineage>
</organism>
<dbReference type="SUPFAM" id="SSF52309">
    <property type="entry name" value="N-(deoxy)ribosyltransferase-like"/>
    <property type="match status" value="1"/>
</dbReference>
<dbReference type="EMBL" id="CP044222">
    <property type="protein sequence ID" value="QEW07542.1"/>
    <property type="molecule type" value="Genomic_DNA"/>
</dbReference>
<proteinExistence type="predicted"/>
<sequence length="207" mass="22702">MSKTVQTELLKSEARKLLIESERQPLSTMPFHIYLAGPSVFYPDVASLSAQLKADCRKLGMEPLYPLDNEIHQEQLTPAEMAQAIAQANIGMIQQADAIIADISCFRGTAMDVGTAFEIGMAVQRGIPVISYTEAPRPDYLTRVKAVDSDVRQTQGIWMDAVGMIEDFGLQENLMIACTTEYTDQGAAMALSMVRVLLTGPLAVKRC</sequence>
<gene>
    <name evidence="1" type="ORF">F5I99_14130</name>
</gene>
<dbReference type="GO" id="GO:0070694">
    <property type="term" value="F:5-hydroxymethyl-dUMP N-hydrolase activity"/>
    <property type="evidence" value="ECO:0007669"/>
    <property type="project" value="TreeGrafter"/>
</dbReference>
<dbReference type="GO" id="GO:0009159">
    <property type="term" value="P:deoxyribonucleoside monophosphate catabolic process"/>
    <property type="evidence" value="ECO:0007669"/>
    <property type="project" value="TreeGrafter"/>
</dbReference>
<dbReference type="GO" id="GO:0016740">
    <property type="term" value="F:transferase activity"/>
    <property type="evidence" value="ECO:0007669"/>
    <property type="project" value="UniProtKB-KW"/>
</dbReference>
<evidence type="ECO:0000313" key="1">
    <source>
        <dbReference type="EMBL" id="QEW07542.1"/>
    </source>
</evidence>
<dbReference type="KEGG" id="nik:F5I99_14130"/>
<dbReference type="InterPro" id="IPR007710">
    <property type="entry name" value="Nucleoside_deoxyribTrfase"/>
</dbReference>